<feature type="region of interest" description="Disordered" evidence="1">
    <location>
        <begin position="80"/>
        <end position="156"/>
    </location>
</feature>
<organism evidence="2 3">
    <name type="scientific">Colletotrichum chrysophilum</name>
    <dbReference type="NCBI Taxonomy" id="1836956"/>
    <lineage>
        <taxon>Eukaryota</taxon>
        <taxon>Fungi</taxon>
        <taxon>Dikarya</taxon>
        <taxon>Ascomycota</taxon>
        <taxon>Pezizomycotina</taxon>
        <taxon>Sordariomycetes</taxon>
        <taxon>Hypocreomycetidae</taxon>
        <taxon>Glomerellales</taxon>
        <taxon>Glomerellaceae</taxon>
        <taxon>Colletotrichum</taxon>
        <taxon>Colletotrichum gloeosporioides species complex</taxon>
    </lineage>
</organism>
<keyword evidence="3" id="KW-1185">Reference proteome</keyword>
<proteinExistence type="predicted"/>
<sequence length="156" mass="16268">MSVGSIVTQPTTGGDEGDRSGATEGNGNNNHNRNLTRASRDMAPSDLRNKDCMSYQDAIPSLESSTAAQLIAGNYQLSQGPQTSLVAASSSEVDPNTLASQDQAAEYSQTGDSDDNNDGDDNNDSDDNDDGDNNNDSDDKEGPSDPAANILQPSLP</sequence>
<evidence type="ECO:0000313" key="2">
    <source>
        <dbReference type="EMBL" id="KAK1840533.1"/>
    </source>
</evidence>
<gene>
    <name evidence="2" type="ORF">CCHR01_16843</name>
</gene>
<dbReference type="Proteomes" id="UP001243330">
    <property type="component" value="Unassembled WGS sequence"/>
</dbReference>
<dbReference type="EMBL" id="JAQOWY010000553">
    <property type="protein sequence ID" value="KAK1840533.1"/>
    <property type="molecule type" value="Genomic_DNA"/>
</dbReference>
<feature type="compositionally biased region" description="Polar residues" evidence="1">
    <location>
        <begin position="1"/>
        <end position="12"/>
    </location>
</feature>
<protein>
    <submittedName>
        <fullName evidence="2">Uncharacterized protein</fullName>
    </submittedName>
</protein>
<evidence type="ECO:0000256" key="1">
    <source>
        <dbReference type="SAM" id="MobiDB-lite"/>
    </source>
</evidence>
<feature type="compositionally biased region" description="Acidic residues" evidence="1">
    <location>
        <begin position="112"/>
        <end position="139"/>
    </location>
</feature>
<name>A0AAD9A355_9PEZI</name>
<feature type="compositionally biased region" description="Polar residues" evidence="1">
    <location>
        <begin position="80"/>
        <end position="110"/>
    </location>
</feature>
<dbReference type="AlphaFoldDB" id="A0AAD9A355"/>
<reference evidence="2" key="1">
    <citation type="submission" date="2023-01" db="EMBL/GenBank/DDBJ databases">
        <title>Colletotrichum chrysophilum M932 genome sequence.</title>
        <authorList>
            <person name="Baroncelli R."/>
        </authorList>
    </citation>
    <scope>NUCLEOTIDE SEQUENCE</scope>
    <source>
        <strain evidence="2">M932</strain>
    </source>
</reference>
<accession>A0AAD9A355</accession>
<evidence type="ECO:0000313" key="3">
    <source>
        <dbReference type="Proteomes" id="UP001243330"/>
    </source>
</evidence>
<comment type="caution">
    <text evidence="2">The sequence shown here is derived from an EMBL/GenBank/DDBJ whole genome shotgun (WGS) entry which is preliminary data.</text>
</comment>
<feature type="region of interest" description="Disordered" evidence="1">
    <location>
        <begin position="1"/>
        <end position="52"/>
    </location>
</feature>